<feature type="region of interest" description="Disordered" evidence="1">
    <location>
        <begin position="751"/>
        <end position="772"/>
    </location>
</feature>
<dbReference type="Gene3D" id="1.10.30.10">
    <property type="entry name" value="High mobility group box domain"/>
    <property type="match status" value="1"/>
</dbReference>
<dbReference type="OrthoDB" id="6162391at2759"/>
<protein>
    <submittedName>
        <fullName evidence="2">Uncharacterized protein</fullName>
    </submittedName>
</protein>
<proteinExistence type="predicted"/>
<dbReference type="InterPro" id="IPR036910">
    <property type="entry name" value="HMG_box_dom_sf"/>
</dbReference>
<evidence type="ECO:0000313" key="2">
    <source>
        <dbReference type="EMBL" id="KAH3838025.1"/>
    </source>
</evidence>
<feature type="compositionally biased region" description="Basic and acidic residues" evidence="1">
    <location>
        <begin position="543"/>
        <end position="554"/>
    </location>
</feature>
<dbReference type="AlphaFoldDB" id="A0A9D4KDU6"/>
<feature type="compositionally biased region" description="Polar residues" evidence="1">
    <location>
        <begin position="632"/>
        <end position="644"/>
    </location>
</feature>
<feature type="region of interest" description="Disordered" evidence="1">
    <location>
        <begin position="511"/>
        <end position="590"/>
    </location>
</feature>
<keyword evidence="3" id="KW-1185">Reference proteome</keyword>
<feature type="compositionally biased region" description="Polar residues" evidence="1">
    <location>
        <begin position="514"/>
        <end position="529"/>
    </location>
</feature>
<sequence length="793" mass="88172">MRSRLKQFPVTMAGIFEDDISETDQKKTIYLKMESDSHPQIVHAPNFQIYAAANRGRLRTMYPFLSSAQINGKLKDAWKQLEVGQKNRYTKTILKVTPEKQRELKKPKENKTVKAKKSKKKKTELNEESNVCATPEYVNPKKISDFRQKYDQKYENDFEFSDKDMANDGDRRSSCGSFFMNRHNKSKMERVQNEAHKTPLKKQGILKTGSSSKKRKDKVSFSELQHDQEECCGATSADRLPMDVDEGGLCASGNYNSSDEDNAVLIRREDSMVDPETQNMCDSVSKIVEKVQGHLNTVKQALDVEGGTGLQAMESDFSETCNRFEEPEKDIQDTEDVFKSTSTRSVRKSSKQRKSTPLLPSWSQNKAVSQVTPDVAGLTVDDKSEYTTPQMDGVLQKLAIKEVNKAPHKRRQSRENAAHTKKCNSSAKGNGVTRSLMVTKLERDTIAADVKNVGNIEIKDTFASTFNDTCEDKNYKSVNKTKNKGIGKRKAKRNRALSLDDQETLAIAMDPSGDASQNKLDFDNNNNTADGARGMIETQTEPAEEHNFTGDHPKPLKRKSRHSSRSPLASPLQAHKKSKTSDKDTSGATTPLDACISNRFLKLQPSVSGSQSSFEGSSASSPSYLGLSPSLNVTPESTNSSLSSFRRLGKQSDRPSSLNPALERVLEGLRSTRVTAELDCPLIGSDRSSPCLLSPAMSGISELSSTSSRSQSRLSSQNLDIHQGEGQNVHTADLQVHSQEDKTLCDMFADVTPPERKTSGQYKTTRMLASGGSQGKVDLTQWFQEDTDDFLFH</sequence>
<reference evidence="2" key="2">
    <citation type="submission" date="2020-11" db="EMBL/GenBank/DDBJ databases">
        <authorList>
            <person name="McCartney M.A."/>
            <person name="Auch B."/>
            <person name="Kono T."/>
            <person name="Mallez S."/>
            <person name="Becker A."/>
            <person name="Gohl D.M."/>
            <person name="Silverstein K.A.T."/>
            <person name="Koren S."/>
            <person name="Bechman K.B."/>
            <person name="Herman A."/>
            <person name="Abrahante J.E."/>
            <person name="Garbe J."/>
        </authorList>
    </citation>
    <scope>NUCLEOTIDE SEQUENCE</scope>
    <source>
        <strain evidence="2">Duluth1</strain>
        <tissue evidence="2">Whole animal</tissue>
    </source>
</reference>
<feature type="compositionally biased region" description="Basic residues" evidence="1">
    <location>
        <begin position="345"/>
        <end position="354"/>
    </location>
</feature>
<evidence type="ECO:0000256" key="1">
    <source>
        <dbReference type="SAM" id="MobiDB-lite"/>
    </source>
</evidence>
<feature type="region of interest" description="Disordered" evidence="1">
    <location>
        <begin position="406"/>
        <end position="430"/>
    </location>
</feature>
<feature type="compositionally biased region" description="Basic residues" evidence="1">
    <location>
        <begin position="113"/>
        <end position="122"/>
    </location>
</feature>
<evidence type="ECO:0000313" key="3">
    <source>
        <dbReference type="Proteomes" id="UP000828390"/>
    </source>
</evidence>
<feature type="compositionally biased region" description="Basic and acidic residues" evidence="1">
    <location>
        <begin position="325"/>
        <end position="338"/>
    </location>
</feature>
<gene>
    <name evidence="2" type="ORF">DPMN_111430</name>
</gene>
<feature type="region of interest" description="Disordered" evidence="1">
    <location>
        <begin position="100"/>
        <end position="129"/>
    </location>
</feature>
<feature type="region of interest" description="Disordered" evidence="1">
    <location>
        <begin position="630"/>
        <end position="659"/>
    </location>
</feature>
<feature type="compositionally biased region" description="Basic and acidic residues" evidence="1">
    <location>
        <begin position="100"/>
        <end position="112"/>
    </location>
</feature>
<dbReference type="EMBL" id="JAIWYP010000004">
    <property type="protein sequence ID" value="KAH3838025.1"/>
    <property type="molecule type" value="Genomic_DNA"/>
</dbReference>
<organism evidence="2 3">
    <name type="scientific">Dreissena polymorpha</name>
    <name type="common">Zebra mussel</name>
    <name type="synonym">Mytilus polymorpha</name>
    <dbReference type="NCBI Taxonomy" id="45954"/>
    <lineage>
        <taxon>Eukaryota</taxon>
        <taxon>Metazoa</taxon>
        <taxon>Spiralia</taxon>
        <taxon>Lophotrochozoa</taxon>
        <taxon>Mollusca</taxon>
        <taxon>Bivalvia</taxon>
        <taxon>Autobranchia</taxon>
        <taxon>Heteroconchia</taxon>
        <taxon>Euheterodonta</taxon>
        <taxon>Imparidentia</taxon>
        <taxon>Neoheterodontei</taxon>
        <taxon>Myida</taxon>
        <taxon>Dreissenoidea</taxon>
        <taxon>Dreissenidae</taxon>
        <taxon>Dreissena</taxon>
    </lineage>
</organism>
<comment type="caution">
    <text evidence="2">The sequence shown here is derived from an EMBL/GenBank/DDBJ whole genome shotgun (WGS) entry which is preliminary data.</text>
</comment>
<feature type="compositionally biased region" description="Basic residues" evidence="1">
    <location>
        <begin position="555"/>
        <end position="564"/>
    </location>
</feature>
<feature type="region of interest" description="Disordered" evidence="1">
    <location>
        <begin position="189"/>
        <end position="224"/>
    </location>
</feature>
<dbReference type="Proteomes" id="UP000828390">
    <property type="component" value="Unassembled WGS sequence"/>
</dbReference>
<reference evidence="2" key="1">
    <citation type="journal article" date="2019" name="bioRxiv">
        <title>The Genome of the Zebra Mussel, Dreissena polymorpha: A Resource for Invasive Species Research.</title>
        <authorList>
            <person name="McCartney M.A."/>
            <person name="Auch B."/>
            <person name="Kono T."/>
            <person name="Mallez S."/>
            <person name="Zhang Y."/>
            <person name="Obille A."/>
            <person name="Becker A."/>
            <person name="Abrahante J.E."/>
            <person name="Garbe J."/>
            <person name="Badalamenti J.P."/>
            <person name="Herman A."/>
            <person name="Mangelson H."/>
            <person name="Liachko I."/>
            <person name="Sullivan S."/>
            <person name="Sone E.D."/>
            <person name="Koren S."/>
            <person name="Silverstein K.A.T."/>
            <person name="Beckman K.B."/>
            <person name="Gohl D.M."/>
        </authorList>
    </citation>
    <scope>NUCLEOTIDE SEQUENCE</scope>
    <source>
        <strain evidence="2">Duluth1</strain>
        <tissue evidence="2">Whole animal</tissue>
    </source>
</reference>
<feature type="region of interest" description="Disordered" evidence="1">
    <location>
        <begin position="325"/>
        <end position="365"/>
    </location>
</feature>
<accession>A0A9D4KDU6</accession>
<name>A0A9D4KDU6_DREPO</name>